<dbReference type="GO" id="GO:0004563">
    <property type="term" value="F:beta-N-acetylhexosaminidase activity"/>
    <property type="evidence" value="ECO:0007669"/>
    <property type="project" value="UniProtKB-EC"/>
</dbReference>
<evidence type="ECO:0000259" key="5">
    <source>
        <dbReference type="Pfam" id="PF00728"/>
    </source>
</evidence>
<feature type="active site" description="Proton donor" evidence="4">
    <location>
        <position position="303"/>
    </location>
</feature>
<dbReference type="EMBL" id="CZAI01000016">
    <property type="protein sequence ID" value="CUQ20435.1"/>
    <property type="molecule type" value="Genomic_DNA"/>
</dbReference>
<evidence type="ECO:0000313" key="10">
    <source>
        <dbReference type="Proteomes" id="UP000095725"/>
    </source>
</evidence>
<evidence type="ECO:0000259" key="6">
    <source>
        <dbReference type="Pfam" id="PF02838"/>
    </source>
</evidence>
<comment type="similarity">
    <text evidence="1">Belongs to the glycosyl hydrolase 20 family.</text>
</comment>
<dbReference type="InterPro" id="IPR015883">
    <property type="entry name" value="Glyco_hydro_20_cat"/>
</dbReference>
<dbReference type="Proteomes" id="UP000095725">
    <property type="component" value="Unassembled WGS sequence"/>
</dbReference>
<dbReference type="Pfam" id="PF00728">
    <property type="entry name" value="Glyco_hydro_20"/>
    <property type="match status" value="1"/>
</dbReference>
<dbReference type="InterPro" id="IPR038901">
    <property type="entry name" value="HEXDC-like"/>
</dbReference>
<dbReference type="PANTHER" id="PTHR21040">
    <property type="entry name" value="BCDNA.GH04120"/>
    <property type="match status" value="1"/>
</dbReference>
<evidence type="ECO:0000256" key="2">
    <source>
        <dbReference type="ARBA" id="ARBA00022801"/>
    </source>
</evidence>
<reference evidence="9 10" key="1">
    <citation type="submission" date="2015-09" db="EMBL/GenBank/DDBJ databases">
        <authorList>
            <consortium name="Pathogen Informatics"/>
        </authorList>
    </citation>
    <scope>NUCLEOTIDE SEQUENCE [LARGE SCALE GENOMIC DNA]</scope>
    <source>
        <strain evidence="7 9">2789STDY5834880</strain>
        <strain evidence="8 10">2789STDY5834946</strain>
    </source>
</reference>
<evidence type="ECO:0000256" key="3">
    <source>
        <dbReference type="ARBA" id="ARBA00023295"/>
    </source>
</evidence>
<gene>
    <name evidence="7" type="ORF">ERS852494_04287</name>
    <name evidence="8" type="ORF">ERS852558_04321</name>
</gene>
<dbReference type="PANTHER" id="PTHR21040:SF8">
    <property type="entry name" value="BCDNA.GH04120"/>
    <property type="match status" value="1"/>
</dbReference>
<accession>A0A174UL32</accession>
<proteinExistence type="inferred from homology"/>
<organism evidence="7 9">
    <name type="scientific">Bacteroides caccae</name>
    <dbReference type="NCBI Taxonomy" id="47678"/>
    <lineage>
        <taxon>Bacteria</taxon>
        <taxon>Pseudomonadati</taxon>
        <taxon>Bacteroidota</taxon>
        <taxon>Bacteroidia</taxon>
        <taxon>Bacteroidales</taxon>
        <taxon>Bacteroidaceae</taxon>
        <taxon>Bacteroides</taxon>
    </lineage>
</organism>
<dbReference type="InterPro" id="IPR029018">
    <property type="entry name" value="Hex-like_dom2"/>
</dbReference>
<dbReference type="SUPFAM" id="SSF51445">
    <property type="entry name" value="(Trans)glycosidases"/>
    <property type="match status" value="1"/>
</dbReference>
<evidence type="ECO:0000313" key="7">
    <source>
        <dbReference type="EMBL" id="CUQ20435.1"/>
    </source>
</evidence>
<name>A0A174UL32_9BACE</name>
<dbReference type="InterPro" id="IPR017853">
    <property type="entry name" value="GH"/>
</dbReference>
<feature type="domain" description="Glycoside hydrolase family 20 catalytic" evidence="5">
    <location>
        <begin position="163"/>
        <end position="373"/>
    </location>
</feature>
<dbReference type="InterPro" id="IPR015882">
    <property type="entry name" value="HEX_bac_N"/>
</dbReference>
<dbReference type="GO" id="GO:0005975">
    <property type="term" value="P:carbohydrate metabolic process"/>
    <property type="evidence" value="ECO:0007669"/>
    <property type="project" value="InterPro"/>
</dbReference>
<dbReference type="EC" id="3.2.1.52" evidence="7"/>
<protein>
    <submittedName>
        <fullName evidence="7">Glycoside hydrolase</fullName>
        <ecNumber evidence="7">3.2.1.52</ecNumber>
    </submittedName>
</protein>
<dbReference type="Gene3D" id="3.20.20.80">
    <property type="entry name" value="Glycosidases"/>
    <property type="match status" value="1"/>
</dbReference>
<feature type="domain" description="Beta-hexosaminidase bacterial type N-terminal" evidence="6">
    <location>
        <begin position="93"/>
        <end position="159"/>
    </location>
</feature>
<dbReference type="InterPro" id="IPR025705">
    <property type="entry name" value="Beta_hexosaminidase_sua/sub"/>
</dbReference>
<dbReference type="AlphaFoldDB" id="A0A174UL32"/>
<keyword evidence="3 7" id="KW-0326">Glycosidase</keyword>
<sequence>MPCGIIFETKSLRMKHIRLQFILVYLFLFISLCHSSELPEVFTTLLPAPQSVRLLSAEAGIHPQDIVGYCLKNKAEIPFRQDYFPRKLLKSVRKGTILLKIDNRIKEEEGYRLIVSSGKVTVEARTQVGLQYGVQTLVQLAQNAVELNTSLPAFEIKDYPSSSYRAIHIDLKNHMKPKDYLYHILDRMAEYKLNAVVVEYEDKLKYENYPEIALPDALSVEEWSEWAEYAHRLNIDVSPLIQGIGHADFILKHDEYKSLRENPASDWTCCPTNEDYYELQFGLYQTAIRATPHGKYLHVGGDEAPGVGTCPRCKATGKTPLQLQLDWLKRVSDYAEAHGRIPIFWDDMLFKGVGLYYTILDLEKSEQQDSIWEARLPELDRYAKLFPRNVIYMRWKYEDALSKGNRLALGWYNRQGLQVMGANAAQTTFAMLPLENGQAEHIRSFHLVSSEIPLKGILCTAWDDSSPLFDTYWKGFIANAQYSWNIAEEMDIREFSRRYLIREFGNTVSSLPDFRLALESAFPLWETGLLDYGVRKAMWKTKGNYKVISLPGGQRGEWSRKYAERLREAERNKKTHDDISFLLKQYRDKAVRNDYSLQVFSIINELTGYTARLLLAVSVYDKDRDKASLNSLRRCMDDFKTIRRNMEELYSRTRTIEQPAGYILPMGYRSRLGLNTPDSSWMFLFELELLAHLDKMLSLYEEPN</sequence>
<dbReference type="SUPFAM" id="SSF55545">
    <property type="entry name" value="beta-N-acetylhexosaminidase-like domain"/>
    <property type="match status" value="1"/>
</dbReference>
<evidence type="ECO:0000256" key="1">
    <source>
        <dbReference type="ARBA" id="ARBA00006285"/>
    </source>
</evidence>
<evidence type="ECO:0000256" key="4">
    <source>
        <dbReference type="PIRSR" id="PIRSR625705-1"/>
    </source>
</evidence>
<evidence type="ECO:0000313" key="9">
    <source>
        <dbReference type="Proteomes" id="UP000095657"/>
    </source>
</evidence>
<evidence type="ECO:0000313" key="8">
    <source>
        <dbReference type="EMBL" id="CUQ53855.1"/>
    </source>
</evidence>
<dbReference type="PRINTS" id="PR00738">
    <property type="entry name" value="GLHYDRLASE20"/>
</dbReference>
<dbReference type="Pfam" id="PF02838">
    <property type="entry name" value="Glyco_hydro_20b"/>
    <property type="match status" value="1"/>
</dbReference>
<dbReference type="Proteomes" id="UP000095657">
    <property type="component" value="Unassembled WGS sequence"/>
</dbReference>
<dbReference type="Gene3D" id="3.30.379.10">
    <property type="entry name" value="Chitobiase/beta-hexosaminidase domain 2-like"/>
    <property type="match status" value="1"/>
</dbReference>
<dbReference type="STRING" id="47678.ERS852494_04287"/>
<dbReference type="EMBL" id="CZBL01000026">
    <property type="protein sequence ID" value="CUQ53855.1"/>
    <property type="molecule type" value="Genomic_DNA"/>
</dbReference>
<keyword evidence="2 7" id="KW-0378">Hydrolase</keyword>